<comment type="similarity">
    <text evidence="5">Belongs to the COX23 family.</text>
</comment>
<name>A0AAV5QN68_9ASCO</name>
<evidence type="ECO:0000256" key="6">
    <source>
        <dbReference type="ARBA" id="ARBA00041104"/>
    </source>
</evidence>
<evidence type="ECO:0000313" key="9">
    <source>
        <dbReference type="Proteomes" id="UP001360560"/>
    </source>
</evidence>
<dbReference type="InterPro" id="IPR009069">
    <property type="entry name" value="Cys_alpha_HP_mot_SF"/>
</dbReference>
<dbReference type="InterPro" id="IPR051040">
    <property type="entry name" value="COX23"/>
</dbReference>
<comment type="subcellular location">
    <subcellularLocation>
        <location evidence="2">Mitochondrion intermembrane space</location>
    </subcellularLocation>
</comment>
<accession>A0AAV5QN68</accession>
<evidence type="ECO:0000313" key="8">
    <source>
        <dbReference type="EMBL" id="GMM36031.1"/>
    </source>
</evidence>
<evidence type="ECO:0000256" key="5">
    <source>
        <dbReference type="ARBA" id="ARBA00038264"/>
    </source>
</evidence>
<dbReference type="PANTHER" id="PTHR46811:SF1">
    <property type="entry name" value="COILED-COIL-HELIX-COILED-COIL-HELIX DOMAIN-CONTAINING PROTEIN 7"/>
    <property type="match status" value="1"/>
</dbReference>
<dbReference type="GO" id="GO:0033108">
    <property type="term" value="P:mitochondrial respiratory chain complex assembly"/>
    <property type="evidence" value="ECO:0007669"/>
    <property type="project" value="TreeGrafter"/>
</dbReference>
<dbReference type="SUPFAM" id="SSF47072">
    <property type="entry name" value="Cysteine alpha-hairpin motif"/>
    <property type="match status" value="1"/>
</dbReference>
<evidence type="ECO:0000256" key="3">
    <source>
        <dbReference type="ARBA" id="ARBA00023128"/>
    </source>
</evidence>
<keyword evidence="3" id="KW-0496">Mitochondrion</keyword>
<dbReference type="PANTHER" id="PTHR46811">
    <property type="entry name" value="COILED-COIL-HELIX-COILED-COIL-HELIX DOMAIN-CONTAINING PROTEIN 7"/>
    <property type="match status" value="1"/>
</dbReference>
<dbReference type="AlphaFoldDB" id="A0AAV5QN68"/>
<organism evidence="8 9">
    <name type="scientific">Saccharomycopsis crataegensis</name>
    <dbReference type="NCBI Taxonomy" id="43959"/>
    <lineage>
        <taxon>Eukaryota</taxon>
        <taxon>Fungi</taxon>
        <taxon>Dikarya</taxon>
        <taxon>Ascomycota</taxon>
        <taxon>Saccharomycotina</taxon>
        <taxon>Saccharomycetes</taxon>
        <taxon>Saccharomycopsidaceae</taxon>
        <taxon>Saccharomycopsis</taxon>
    </lineage>
</organism>
<dbReference type="PROSITE" id="PS51808">
    <property type="entry name" value="CHCH"/>
    <property type="match status" value="1"/>
</dbReference>
<comment type="caution">
    <text evidence="8">The sequence shown here is derived from an EMBL/GenBank/DDBJ whole genome shotgun (WGS) entry which is preliminary data.</text>
</comment>
<comment type="function">
    <text evidence="1">Required for the assembly of cytochrome c oxidase.</text>
</comment>
<evidence type="ECO:0000256" key="7">
    <source>
        <dbReference type="SAM" id="MobiDB-lite"/>
    </source>
</evidence>
<keyword evidence="4" id="KW-1015">Disulfide bond</keyword>
<keyword evidence="9" id="KW-1185">Reference proteome</keyword>
<dbReference type="RefSeq" id="XP_064853027.1">
    <property type="nucleotide sequence ID" value="XM_064996955.1"/>
</dbReference>
<feature type="compositionally biased region" description="Polar residues" evidence="7">
    <location>
        <begin position="17"/>
        <end position="36"/>
    </location>
</feature>
<reference evidence="8 9" key="1">
    <citation type="journal article" date="2023" name="Elife">
        <title>Identification of key yeast species and microbe-microbe interactions impacting larval growth of Drosophila in the wild.</title>
        <authorList>
            <person name="Mure A."/>
            <person name="Sugiura Y."/>
            <person name="Maeda R."/>
            <person name="Honda K."/>
            <person name="Sakurai N."/>
            <person name="Takahashi Y."/>
            <person name="Watada M."/>
            <person name="Katoh T."/>
            <person name="Gotoh A."/>
            <person name="Gotoh Y."/>
            <person name="Taniguchi I."/>
            <person name="Nakamura K."/>
            <person name="Hayashi T."/>
            <person name="Katayama T."/>
            <person name="Uemura T."/>
            <person name="Hattori Y."/>
        </authorList>
    </citation>
    <scope>NUCLEOTIDE SEQUENCE [LARGE SCALE GENOMIC DNA]</scope>
    <source>
        <strain evidence="8 9">SC-9</strain>
    </source>
</reference>
<evidence type="ECO:0000256" key="2">
    <source>
        <dbReference type="ARBA" id="ARBA00004569"/>
    </source>
</evidence>
<dbReference type="GeneID" id="90074006"/>
<feature type="region of interest" description="Disordered" evidence="7">
    <location>
        <begin position="1"/>
        <end position="37"/>
    </location>
</feature>
<proteinExistence type="inferred from homology"/>
<dbReference type="Proteomes" id="UP001360560">
    <property type="component" value="Unassembled WGS sequence"/>
</dbReference>
<sequence>MSSGSNSNSGKERFQDSEPSVQYNKDTVNFTDNASSPAEFKYYPDSPNSVLNKVRFDSKQASKFYDPCAESSKMSIRCLEVNGRENKAICNEYFQAYRDCKKEWLEQRKRDRLKGGW</sequence>
<protein>
    <recommendedName>
        <fullName evidence="6">Cytochrome c oxidase-assembly factor COX23, mitochondrial</fullName>
    </recommendedName>
</protein>
<gene>
    <name evidence="8" type="ORF">DASC09_033560</name>
</gene>
<dbReference type="GO" id="GO:0005758">
    <property type="term" value="C:mitochondrial intermembrane space"/>
    <property type="evidence" value="ECO:0007669"/>
    <property type="project" value="UniProtKB-SubCell"/>
</dbReference>
<dbReference type="EMBL" id="BTFZ01000011">
    <property type="protein sequence ID" value="GMM36031.1"/>
    <property type="molecule type" value="Genomic_DNA"/>
</dbReference>
<evidence type="ECO:0000256" key="1">
    <source>
        <dbReference type="ARBA" id="ARBA00003875"/>
    </source>
</evidence>
<evidence type="ECO:0000256" key="4">
    <source>
        <dbReference type="ARBA" id="ARBA00023157"/>
    </source>
</evidence>